<accession>A0A315V1Q6</accession>
<comment type="caution">
    <text evidence="7">The sequence shown here is derived from an EMBL/GenBank/DDBJ whole genome shotgun (WGS) entry which is preliminary data.</text>
</comment>
<evidence type="ECO:0000256" key="3">
    <source>
        <dbReference type="ARBA" id="ARBA00022729"/>
    </source>
</evidence>
<dbReference type="EMBL" id="NHOQ01002364">
    <property type="protein sequence ID" value="PWA17443.1"/>
    <property type="molecule type" value="Genomic_DNA"/>
</dbReference>
<evidence type="ECO:0000313" key="7">
    <source>
        <dbReference type="EMBL" id="PWA17443.1"/>
    </source>
</evidence>
<dbReference type="InterPro" id="IPR000436">
    <property type="entry name" value="Sushi_SCR_CCP_dom"/>
</dbReference>
<keyword evidence="3" id="KW-0732">Signal</keyword>
<dbReference type="STRING" id="33528.ENSGAFP00000012613"/>
<dbReference type="AlphaFoldDB" id="A0A315V1Q6"/>
<dbReference type="PANTHER" id="PTHR45785:SF2">
    <property type="entry name" value="COMPLEMENT FACTOR H-RELATED"/>
    <property type="match status" value="1"/>
</dbReference>
<evidence type="ECO:0000256" key="5">
    <source>
        <dbReference type="PROSITE-ProRule" id="PRU00302"/>
    </source>
</evidence>
<evidence type="ECO:0000256" key="2">
    <source>
        <dbReference type="ARBA" id="ARBA00022659"/>
    </source>
</evidence>
<dbReference type="Proteomes" id="UP000250572">
    <property type="component" value="Unassembled WGS sequence"/>
</dbReference>
<sequence length="122" mass="13482">SSSCFPPAIENAKYEEAQRGSYDNDDTIEVACEDGFVIKSHSNRIQCSNGRWHPLLVCERSDNACDAPGKIPHAVIISQEPKEVYGNNTQLEYQCENGYTTGQGHNRRTTCQDGAWTGAQPC</sequence>
<keyword evidence="8" id="KW-1185">Reference proteome</keyword>
<evidence type="ECO:0000313" key="8">
    <source>
        <dbReference type="Proteomes" id="UP000250572"/>
    </source>
</evidence>
<dbReference type="InterPro" id="IPR051503">
    <property type="entry name" value="ComplSys_Reg/VirEntry_Med"/>
</dbReference>
<feature type="disulfide bond" evidence="5">
    <location>
        <begin position="4"/>
        <end position="47"/>
    </location>
</feature>
<comment type="subcellular location">
    <subcellularLocation>
        <location evidence="1">Virion</location>
    </subcellularLocation>
</comment>
<dbReference type="Gene3D" id="2.10.70.10">
    <property type="entry name" value="Complement Module, domain 1"/>
    <property type="match status" value="2"/>
</dbReference>
<protein>
    <recommendedName>
        <fullName evidence="6">Sushi domain-containing protein</fullName>
    </recommendedName>
</protein>
<evidence type="ECO:0000256" key="1">
    <source>
        <dbReference type="ARBA" id="ARBA00004328"/>
    </source>
</evidence>
<organism evidence="7 8">
    <name type="scientific">Gambusia affinis</name>
    <name type="common">Western mosquitofish</name>
    <name type="synonym">Heterandria affinis</name>
    <dbReference type="NCBI Taxonomy" id="33528"/>
    <lineage>
        <taxon>Eukaryota</taxon>
        <taxon>Metazoa</taxon>
        <taxon>Chordata</taxon>
        <taxon>Craniata</taxon>
        <taxon>Vertebrata</taxon>
        <taxon>Euteleostomi</taxon>
        <taxon>Actinopterygii</taxon>
        <taxon>Neopterygii</taxon>
        <taxon>Teleostei</taxon>
        <taxon>Neoteleostei</taxon>
        <taxon>Acanthomorphata</taxon>
        <taxon>Ovalentaria</taxon>
        <taxon>Atherinomorphae</taxon>
        <taxon>Cyprinodontiformes</taxon>
        <taxon>Poeciliidae</taxon>
        <taxon>Poeciliinae</taxon>
        <taxon>Gambusia</taxon>
    </lineage>
</organism>
<feature type="disulfide bond" evidence="5">
    <location>
        <begin position="95"/>
        <end position="122"/>
    </location>
</feature>
<evidence type="ECO:0000259" key="6">
    <source>
        <dbReference type="PROSITE" id="PS50923"/>
    </source>
</evidence>
<name>A0A315V1Q6_GAMAF</name>
<proteinExistence type="predicted"/>
<keyword evidence="4 5" id="KW-1015">Disulfide bond</keyword>
<dbReference type="PANTHER" id="PTHR45785">
    <property type="entry name" value="COMPLEMENT FACTOR H-RELATED"/>
    <property type="match status" value="1"/>
</dbReference>
<evidence type="ECO:0000256" key="4">
    <source>
        <dbReference type="ARBA" id="ARBA00023157"/>
    </source>
</evidence>
<dbReference type="Pfam" id="PF00084">
    <property type="entry name" value="Sushi"/>
    <property type="match status" value="2"/>
</dbReference>
<feature type="non-terminal residue" evidence="7">
    <location>
        <position position="122"/>
    </location>
</feature>
<gene>
    <name evidence="7" type="ORF">CCH79_00011267</name>
</gene>
<dbReference type="PROSITE" id="PS50923">
    <property type="entry name" value="SUSHI"/>
    <property type="match status" value="2"/>
</dbReference>
<keyword evidence="2 5" id="KW-0768">Sushi</keyword>
<dbReference type="SMART" id="SM00032">
    <property type="entry name" value="CCP"/>
    <property type="match status" value="2"/>
</dbReference>
<dbReference type="CDD" id="cd00033">
    <property type="entry name" value="CCP"/>
    <property type="match status" value="1"/>
</dbReference>
<reference evidence="7 8" key="1">
    <citation type="journal article" date="2018" name="G3 (Bethesda)">
        <title>A High-Quality Reference Genome for the Invasive Mosquitofish Gambusia affinis Using a Chicago Library.</title>
        <authorList>
            <person name="Hoffberg S.L."/>
            <person name="Troendle N.J."/>
            <person name="Glenn T.C."/>
            <person name="Mahmud O."/>
            <person name="Louha S."/>
            <person name="Chalopin D."/>
            <person name="Bennetzen J.L."/>
            <person name="Mauricio R."/>
        </authorList>
    </citation>
    <scope>NUCLEOTIDE SEQUENCE [LARGE SCALE GENOMIC DNA]</scope>
    <source>
        <strain evidence="7">NE01/NJP1002.9</strain>
        <tissue evidence="7">Muscle</tissue>
    </source>
</reference>
<comment type="caution">
    <text evidence="5">Lacks conserved residue(s) required for the propagation of feature annotation.</text>
</comment>
<feature type="non-terminal residue" evidence="7">
    <location>
        <position position="1"/>
    </location>
</feature>
<dbReference type="SUPFAM" id="SSF57535">
    <property type="entry name" value="Complement control module/SCR domain"/>
    <property type="match status" value="2"/>
</dbReference>
<feature type="domain" description="Sushi" evidence="6">
    <location>
        <begin position="63"/>
        <end position="122"/>
    </location>
</feature>
<feature type="domain" description="Sushi" evidence="6">
    <location>
        <begin position="2"/>
        <end position="60"/>
    </location>
</feature>
<dbReference type="InterPro" id="IPR035976">
    <property type="entry name" value="Sushi/SCR/CCP_sf"/>
</dbReference>